<evidence type="ECO:0000313" key="2">
    <source>
        <dbReference type="Proteomes" id="UP000198972"/>
    </source>
</evidence>
<keyword evidence="2" id="KW-1185">Reference proteome</keyword>
<evidence type="ECO:0000313" key="1">
    <source>
        <dbReference type="EMBL" id="SDG49753.1"/>
    </source>
</evidence>
<dbReference type="EMBL" id="FNBG01000049">
    <property type="protein sequence ID" value="SDG49753.1"/>
    <property type="molecule type" value="Genomic_DNA"/>
</dbReference>
<organism evidence="1 2">
    <name type="scientific">Fontibacillus panacisegetis</name>
    <dbReference type="NCBI Taxonomy" id="670482"/>
    <lineage>
        <taxon>Bacteria</taxon>
        <taxon>Bacillati</taxon>
        <taxon>Bacillota</taxon>
        <taxon>Bacilli</taxon>
        <taxon>Bacillales</taxon>
        <taxon>Paenibacillaceae</taxon>
        <taxon>Fontibacillus</taxon>
    </lineage>
</organism>
<dbReference type="Proteomes" id="UP000198972">
    <property type="component" value="Unassembled WGS sequence"/>
</dbReference>
<gene>
    <name evidence="1" type="ORF">SAMN04488542_14920</name>
</gene>
<dbReference type="STRING" id="670482.SAMN04488542_14920"/>
<sequence length="114" mass="13758">MQWSKMKEQIESRLCESLRGRVVYNSTRYRGSHDKAGRSWITFDNEIIHDFCTVKLRYEFNIAADRIREDLILMIGEIQNKRMGIMKRTKLQMKKWKDKEYIISLNSIKQLKNI</sequence>
<reference evidence="1 2" key="1">
    <citation type="submission" date="2016-10" db="EMBL/GenBank/DDBJ databases">
        <authorList>
            <person name="de Groot N.N."/>
        </authorList>
    </citation>
    <scope>NUCLEOTIDE SEQUENCE [LARGE SCALE GENOMIC DNA]</scope>
    <source>
        <strain evidence="1 2">DSM 28129</strain>
    </source>
</reference>
<proteinExistence type="predicted"/>
<accession>A0A1G7UQF3</accession>
<dbReference type="Pfam" id="PF25753">
    <property type="entry name" value="SF0329"/>
    <property type="match status" value="1"/>
</dbReference>
<dbReference type="InterPro" id="IPR057955">
    <property type="entry name" value="SF0329-like"/>
</dbReference>
<dbReference type="AlphaFoldDB" id="A0A1G7UQF3"/>
<name>A0A1G7UQF3_9BACL</name>
<protein>
    <submittedName>
        <fullName evidence="1">Uncharacterized protein</fullName>
    </submittedName>
</protein>